<protein>
    <submittedName>
        <fullName evidence="2">Predicted protein</fullName>
    </submittedName>
</protein>
<feature type="compositionally biased region" description="Pro residues" evidence="1">
    <location>
        <begin position="32"/>
        <end position="42"/>
    </location>
</feature>
<dbReference type="VEuPathDB" id="FungiDB:LEMA_P059200.1"/>
<reference evidence="3" key="1">
    <citation type="journal article" date="2011" name="Nat. Commun.">
        <title>Effector diversification within compartments of the Leptosphaeria maculans genome affected by Repeat-Induced Point mutations.</title>
        <authorList>
            <person name="Rouxel T."/>
            <person name="Grandaubert J."/>
            <person name="Hane J.K."/>
            <person name="Hoede C."/>
            <person name="van de Wouw A.P."/>
            <person name="Couloux A."/>
            <person name="Dominguez V."/>
            <person name="Anthouard V."/>
            <person name="Bally P."/>
            <person name="Bourras S."/>
            <person name="Cozijnsen A.J."/>
            <person name="Ciuffetti L.M."/>
            <person name="Degrave A."/>
            <person name="Dilmaghani A."/>
            <person name="Duret L."/>
            <person name="Fudal I."/>
            <person name="Goodwin S.B."/>
            <person name="Gout L."/>
            <person name="Glaser N."/>
            <person name="Linglin J."/>
            <person name="Kema G.H.J."/>
            <person name="Lapalu N."/>
            <person name="Lawrence C.B."/>
            <person name="May K."/>
            <person name="Meyer M."/>
            <person name="Ollivier B."/>
            <person name="Poulain J."/>
            <person name="Schoch C.L."/>
            <person name="Simon A."/>
            <person name="Spatafora J.W."/>
            <person name="Stachowiak A."/>
            <person name="Turgeon B.G."/>
            <person name="Tyler B.M."/>
            <person name="Vincent D."/>
            <person name="Weissenbach J."/>
            <person name="Amselem J."/>
            <person name="Quesneville H."/>
            <person name="Oliver R.P."/>
            <person name="Wincker P."/>
            <person name="Balesdent M.-H."/>
            <person name="Howlett B.J."/>
        </authorList>
    </citation>
    <scope>NUCLEOTIDE SEQUENCE [LARGE SCALE GENOMIC DNA]</scope>
    <source>
        <strain evidence="3">JN3 / isolate v23.1.3 / race Av1-4-5-6-7-8</strain>
    </source>
</reference>
<proteinExistence type="predicted"/>
<keyword evidence="3" id="KW-1185">Reference proteome</keyword>
<dbReference type="InParanoid" id="E4ZHQ3"/>
<feature type="region of interest" description="Disordered" evidence="1">
    <location>
        <begin position="1"/>
        <end position="89"/>
    </location>
</feature>
<accession>E4ZHQ3</accession>
<dbReference type="EMBL" id="FP929065">
    <property type="protein sequence ID" value="CBX90886.1"/>
    <property type="molecule type" value="Genomic_DNA"/>
</dbReference>
<dbReference type="AlphaFoldDB" id="E4ZHQ3"/>
<gene>
    <name evidence="2" type="ORF">LEMA_P059200.1</name>
</gene>
<organism evidence="3">
    <name type="scientific">Leptosphaeria maculans (strain JN3 / isolate v23.1.3 / race Av1-4-5-6-7-8)</name>
    <name type="common">Blackleg fungus</name>
    <name type="synonym">Phoma lingam</name>
    <dbReference type="NCBI Taxonomy" id="985895"/>
    <lineage>
        <taxon>Eukaryota</taxon>
        <taxon>Fungi</taxon>
        <taxon>Dikarya</taxon>
        <taxon>Ascomycota</taxon>
        <taxon>Pezizomycotina</taxon>
        <taxon>Dothideomycetes</taxon>
        <taxon>Pleosporomycetidae</taxon>
        <taxon>Pleosporales</taxon>
        <taxon>Pleosporineae</taxon>
        <taxon>Leptosphaeriaceae</taxon>
        <taxon>Plenodomus</taxon>
        <taxon>Plenodomus lingam/Leptosphaeria maculans species complex</taxon>
    </lineage>
</organism>
<dbReference type="HOGENOM" id="CLU_1434674_0_0_1"/>
<dbReference type="Proteomes" id="UP000002668">
    <property type="component" value="Genome"/>
</dbReference>
<evidence type="ECO:0000313" key="2">
    <source>
        <dbReference type="EMBL" id="CBX90886.1"/>
    </source>
</evidence>
<evidence type="ECO:0000313" key="3">
    <source>
        <dbReference type="Proteomes" id="UP000002668"/>
    </source>
</evidence>
<name>E4ZHQ3_LEPMJ</name>
<sequence>MTIFPREPQSMQPAVTTRLAPTSLQLSNQQQPPVPSRSPPKPETSQQQQPPVHRPLAPATRHYPMSQHLPRRPKSRSLRAPPAPPRDPEHLVRLATVFQQDKDLWRTQSVLVNKYVTLYQNFCPTWFLDVLLPCLQRPFSLLLIALAVSDGGWELSMGKYHQEAKPIQESHVTEVFMTQQRWCDPNPKQ</sequence>
<evidence type="ECO:0000256" key="1">
    <source>
        <dbReference type="SAM" id="MobiDB-lite"/>
    </source>
</evidence>
<feature type="compositionally biased region" description="Polar residues" evidence="1">
    <location>
        <begin position="9"/>
        <end position="26"/>
    </location>
</feature>